<evidence type="ECO:0000313" key="1">
    <source>
        <dbReference type="EMBL" id="TQF13176.1"/>
    </source>
</evidence>
<accession>A0A540WVZ2</accession>
<proteinExistence type="predicted"/>
<comment type="caution">
    <text evidence="1">The sequence shown here is derived from an EMBL/GenBank/DDBJ whole genome shotgun (WGS) entry which is preliminary data.</text>
</comment>
<dbReference type="AlphaFoldDB" id="A0A540WVZ2"/>
<reference evidence="1 2" key="1">
    <citation type="submission" date="2019-06" db="EMBL/GenBank/DDBJ databases">
        <authorList>
            <person name="Livingstone P."/>
            <person name="Whitworth D."/>
        </authorList>
    </citation>
    <scope>NUCLEOTIDE SEQUENCE [LARGE SCALE GENOMIC DNA]</scope>
    <source>
        <strain evidence="1 2">AM401</strain>
    </source>
</reference>
<sequence length="95" mass="9963">MTAWANPGRTAAVRRATHAVLAAIGAGLLGCNDLEVCGSTAQDVTREDGSVFRCVTSEDCPRTSRVDVCVTDVSPIAECVSCEDSRCVTVTPEKC</sequence>
<dbReference type="Proteomes" id="UP000315369">
    <property type="component" value="Unassembled WGS sequence"/>
</dbReference>
<organism evidence="1 2">
    <name type="scientific">Myxococcus llanfairpwllgwyngyllgogerychwyrndrobwllllantysiliogogogochensis</name>
    <dbReference type="NCBI Taxonomy" id="2590453"/>
    <lineage>
        <taxon>Bacteria</taxon>
        <taxon>Pseudomonadati</taxon>
        <taxon>Myxococcota</taxon>
        <taxon>Myxococcia</taxon>
        <taxon>Myxococcales</taxon>
        <taxon>Cystobacterineae</taxon>
        <taxon>Myxococcaceae</taxon>
        <taxon>Myxococcus</taxon>
    </lineage>
</organism>
<protein>
    <submittedName>
        <fullName evidence="1">Uncharacterized protein</fullName>
    </submittedName>
</protein>
<gene>
    <name evidence="1" type="ORF">FJV41_25175</name>
</gene>
<name>A0A540WVZ2_9BACT</name>
<evidence type="ECO:0000313" key="2">
    <source>
        <dbReference type="Proteomes" id="UP000315369"/>
    </source>
</evidence>
<dbReference type="OrthoDB" id="5383061at2"/>
<keyword evidence="2" id="KW-1185">Reference proteome</keyword>
<dbReference type="EMBL" id="VIFM01000109">
    <property type="protein sequence ID" value="TQF13176.1"/>
    <property type="molecule type" value="Genomic_DNA"/>
</dbReference>